<evidence type="ECO:0000313" key="1">
    <source>
        <dbReference type="EMBL" id="KNC79007.1"/>
    </source>
</evidence>
<proteinExistence type="predicted"/>
<dbReference type="GeneID" id="25909085"/>
<name>A0A0L0FQF2_9EUKA</name>
<dbReference type="EMBL" id="KQ242381">
    <property type="protein sequence ID" value="KNC79007.1"/>
    <property type="molecule type" value="Genomic_DNA"/>
</dbReference>
<dbReference type="RefSeq" id="XP_014152909.1">
    <property type="nucleotide sequence ID" value="XM_014297434.1"/>
</dbReference>
<evidence type="ECO:0000313" key="2">
    <source>
        <dbReference type="Proteomes" id="UP000054560"/>
    </source>
</evidence>
<keyword evidence="2" id="KW-1185">Reference proteome</keyword>
<organism evidence="1 2">
    <name type="scientific">Sphaeroforma arctica JP610</name>
    <dbReference type="NCBI Taxonomy" id="667725"/>
    <lineage>
        <taxon>Eukaryota</taxon>
        <taxon>Ichthyosporea</taxon>
        <taxon>Ichthyophonida</taxon>
        <taxon>Sphaeroforma</taxon>
    </lineage>
</organism>
<sequence length="104" mass="11651">YPSRKKIVTKSDSTADSFWDNTPASGIGISITVEMDIRPTPQQDISSYTPMEIMAMASIRNANGVIYHCQENDPTDCGEQDLRRFGAYRRPSLNSISEAEEFDI</sequence>
<dbReference type="AlphaFoldDB" id="A0A0L0FQF2"/>
<reference evidence="1 2" key="1">
    <citation type="submission" date="2011-02" db="EMBL/GenBank/DDBJ databases">
        <title>The Genome Sequence of Sphaeroforma arctica JP610.</title>
        <authorList>
            <consortium name="The Broad Institute Genome Sequencing Platform"/>
            <person name="Russ C."/>
            <person name="Cuomo C."/>
            <person name="Young S.K."/>
            <person name="Zeng Q."/>
            <person name="Gargeya S."/>
            <person name="Alvarado L."/>
            <person name="Berlin A."/>
            <person name="Chapman S.B."/>
            <person name="Chen Z."/>
            <person name="Freedman E."/>
            <person name="Gellesch M."/>
            <person name="Goldberg J."/>
            <person name="Griggs A."/>
            <person name="Gujja S."/>
            <person name="Heilman E."/>
            <person name="Heiman D."/>
            <person name="Howarth C."/>
            <person name="Mehta T."/>
            <person name="Neiman D."/>
            <person name="Pearson M."/>
            <person name="Roberts A."/>
            <person name="Saif S."/>
            <person name="Shea T."/>
            <person name="Shenoy N."/>
            <person name="Sisk P."/>
            <person name="Stolte C."/>
            <person name="Sykes S."/>
            <person name="White J."/>
            <person name="Yandava C."/>
            <person name="Burger G."/>
            <person name="Gray M.W."/>
            <person name="Holland P.W.H."/>
            <person name="King N."/>
            <person name="Lang F.B.F."/>
            <person name="Roger A.J."/>
            <person name="Ruiz-Trillo I."/>
            <person name="Haas B."/>
            <person name="Nusbaum C."/>
            <person name="Birren B."/>
        </authorList>
    </citation>
    <scope>NUCLEOTIDE SEQUENCE [LARGE SCALE GENOMIC DNA]</scope>
    <source>
        <strain evidence="1 2">JP610</strain>
    </source>
</reference>
<protein>
    <submittedName>
        <fullName evidence="1">Uncharacterized protein</fullName>
    </submittedName>
</protein>
<gene>
    <name evidence="1" type="ORF">SARC_08581</name>
</gene>
<accession>A0A0L0FQF2</accession>
<feature type="non-terminal residue" evidence="1">
    <location>
        <position position="1"/>
    </location>
</feature>
<dbReference type="Proteomes" id="UP000054560">
    <property type="component" value="Unassembled WGS sequence"/>
</dbReference>